<proteinExistence type="predicted"/>
<dbReference type="InterPro" id="IPR009921">
    <property type="entry name" value="YehS-like"/>
</dbReference>
<evidence type="ECO:0000313" key="2">
    <source>
        <dbReference type="EMBL" id="OOZ38678.1"/>
    </source>
</evidence>
<dbReference type="EMBL" id="MPRL01000076">
    <property type="protein sequence ID" value="OOZ38678.1"/>
    <property type="molecule type" value="Genomic_DNA"/>
</dbReference>
<dbReference type="Proteomes" id="UP000191110">
    <property type="component" value="Unassembled WGS sequence"/>
</dbReference>
<organism evidence="2 3">
    <name type="scientific">Solemya pervernicosa gill symbiont</name>
    <dbReference type="NCBI Taxonomy" id="642797"/>
    <lineage>
        <taxon>Bacteria</taxon>
        <taxon>Pseudomonadati</taxon>
        <taxon>Pseudomonadota</taxon>
        <taxon>Gammaproteobacteria</taxon>
        <taxon>sulfur-oxidizing symbionts</taxon>
    </lineage>
</organism>
<dbReference type="Pfam" id="PF07308">
    <property type="entry name" value="DUF1456"/>
    <property type="match status" value="2"/>
</dbReference>
<evidence type="ECO:0000313" key="3">
    <source>
        <dbReference type="Proteomes" id="UP000191110"/>
    </source>
</evidence>
<dbReference type="OrthoDB" id="9788465at2"/>
<dbReference type="RefSeq" id="WP_078484829.1">
    <property type="nucleotide sequence ID" value="NZ_MPRL01000076.1"/>
</dbReference>
<protein>
    <submittedName>
        <fullName evidence="2">Uncharacterized protein</fullName>
    </submittedName>
</protein>
<name>A0A1T2L0S1_9GAMM</name>
<accession>A0A1T2L0S1</accession>
<reference evidence="2 3" key="1">
    <citation type="submission" date="2016-11" db="EMBL/GenBank/DDBJ databases">
        <title>Mixed transmission modes and dynamic genome evolution in an obligate animal-bacterial symbiosis.</title>
        <authorList>
            <person name="Russell S.L."/>
            <person name="Corbett-Detig R.B."/>
            <person name="Cavanaugh C.M."/>
        </authorList>
    </citation>
    <scope>NUCLEOTIDE SEQUENCE [LARGE SCALE GENOMIC DNA]</scope>
    <source>
        <strain evidence="2">Sveles-Q1</strain>
    </source>
</reference>
<feature type="compositionally biased region" description="Basic and acidic residues" evidence="1">
    <location>
        <begin position="153"/>
        <end position="195"/>
    </location>
</feature>
<keyword evidence="3" id="KW-1185">Reference proteome</keyword>
<comment type="caution">
    <text evidence="2">The sequence shown here is derived from an EMBL/GenBank/DDBJ whole genome shotgun (WGS) entry which is preliminary data.</text>
</comment>
<evidence type="ECO:0000256" key="1">
    <source>
        <dbReference type="SAM" id="MobiDB-lite"/>
    </source>
</evidence>
<dbReference type="AlphaFoldDB" id="A0A1T2L0S1"/>
<sequence>MNNNDILRRLRYTFDLQDWKVVEIFAQADFEVTRAEVMSWLKKDEDADFRECNDMRMAAFLNGFINSKRGKKEGEQPKPEQRLDNNAVFRKLKIALDLKAEDIIETMTLADAHISKHELSAFFRKPGHKNYRECKDQVLRLFLKGLQIKHRGDEFTKRDSAPKDDSRPKGGEKPNRYNEKPSATDKPKRDAESKPKTKPKSVWDTSTFNKK</sequence>
<feature type="region of interest" description="Disordered" evidence="1">
    <location>
        <begin position="153"/>
        <end position="211"/>
    </location>
</feature>
<dbReference type="PANTHER" id="PTHR37805">
    <property type="entry name" value="CYTOPLASMIC PROTEIN-RELATED"/>
    <property type="match status" value="1"/>
</dbReference>
<gene>
    <name evidence="2" type="ORF">BOW53_14625</name>
</gene>
<dbReference type="PANTHER" id="PTHR37805:SF1">
    <property type="entry name" value="CYTOPLASMIC PROTEIN"/>
    <property type="match status" value="1"/>
</dbReference>